<dbReference type="InterPro" id="IPR006700">
    <property type="entry name" value="RsmE"/>
</dbReference>
<comment type="function">
    <text evidence="8 10">Specifically methylates the N3 position of the uracil ring of uridine 1498 (m3U1498) in 16S rRNA. Acts on the fully assembled 30S ribosomal subunit.</text>
</comment>
<proteinExistence type="inferred from homology"/>
<organism evidence="13 14">
    <name type="scientific">Candidatus Fervidibacter sacchari</name>
    <dbReference type="NCBI Taxonomy" id="1448929"/>
    <lineage>
        <taxon>Bacteria</taxon>
        <taxon>Candidatus Fervidibacterota</taxon>
        <taxon>Candidatus Fervidibacter</taxon>
    </lineage>
</organism>
<evidence type="ECO:0000256" key="4">
    <source>
        <dbReference type="ARBA" id="ARBA00022552"/>
    </source>
</evidence>
<feature type="domain" description="Ribosomal RNA small subunit methyltransferase E PUA-like" evidence="12">
    <location>
        <begin position="17"/>
        <end position="53"/>
    </location>
</feature>
<evidence type="ECO:0000256" key="6">
    <source>
        <dbReference type="ARBA" id="ARBA00022679"/>
    </source>
</evidence>
<evidence type="ECO:0000256" key="2">
    <source>
        <dbReference type="ARBA" id="ARBA00005528"/>
    </source>
</evidence>
<dbReference type="EC" id="2.1.1.193" evidence="10"/>
<dbReference type="PIRSF" id="PIRSF015601">
    <property type="entry name" value="MTase_slr0722"/>
    <property type="match status" value="1"/>
</dbReference>
<name>A0ABT2ESV4_9BACT</name>
<sequence length="245" mass="27328">MRRFIVPFNLTTEHVALTDKLAHRILRVLRMKVGDQILLCDPRGVEWVAEIVGTEIDVVRVKLLEPIFSRPIPQTFVTLFQGIPKGDKMDLIVQKATELGVQRIVPMFTRRTVVQLSPDKAKSKRERWQRVAVSATEQSGGKIVPEIALPVPFKKALDEAAKSDLWLLFYEAAEEPLREVMAPFKDAGHVAIMVGPEGGFEPSEVAEAKQMGAQIVSLGKRILRTETAAIVAVALVLYELGQLER</sequence>
<comment type="caution">
    <text evidence="13">The sequence shown here is derived from an EMBL/GenBank/DDBJ whole genome shotgun (WGS) entry which is preliminary data.</text>
</comment>
<dbReference type="Pfam" id="PF04452">
    <property type="entry name" value="Methyltrans_RNA"/>
    <property type="match status" value="1"/>
</dbReference>
<comment type="subcellular location">
    <subcellularLocation>
        <location evidence="1 10">Cytoplasm</location>
    </subcellularLocation>
</comment>
<keyword evidence="3 10" id="KW-0963">Cytoplasm</keyword>
<keyword evidence="6 10" id="KW-0808">Transferase</keyword>
<dbReference type="InterPro" id="IPR046887">
    <property type="entry name" value="RsmE_PUA-like"/>
</dbReference>
<keyword evidence="4 10" id="KW-0698">rRNA processing</keyword>
<dbReference type="NCBIfam" id="NF008692">
    <property type="entry name" value="PRK11713.1-5"/>
    <property type="match status" value="1"/>
</dbReference>
<evidence type="ECO:0000259" key="12">
    <source>
        <dbReference type="Pfam" id="PF20260"/>
    </source>
</evidence>
<dbReference type="InterPro" id="IPR029026">
    <property type="entry name" value="tRNA_m1G_MTases_N"/>
</dbReference>
<dbReference type="Gene3D" id="3.40.1280.10">
    <property type="match status" value="1"/>
</dbReference>
<gene>
    <name evidence="13" type="ORF">M2350_003493</name>
</gene>
<evidence type="ECO:0000256" key="5">
    <source>
        <dbReference type="ARBA" id="ARBA00022603"/>
    </source>
</evidence>
<keyword evidence="5 10" id="KW-0489">Methyltransferase</keyword>
<dbReference type="InterPro" id="IPR046886">
    <property type="entry name" value="RsmE_MTase_dom"/>
</dbReference>
<dbReference type="SUPFAM" id="SSF88697">
    <property type="entry name" value="PUA domain-like"/>
    <property type="match status" value="1"/>
</dbReference>
<evidence type="ECO:0000313" key="13">
    <source>
        <dbReference type="EMBL" id="MCS3921052.1"/>
    </source>
</evidence>
<dbReference type="InterPro" id="IPR015947">
    <property type="entry name" value="PUA-like_sf"/>
</dbReference>
<feature type="domain" description="Ribosomal RNA small subunit methyltransferase E methyltransferase" evidence="11">
    <location>
        <begin position="76"/>
        <end position="236"/>
    </location>
</feature>
<dbReference type="CDD" id="cd18084">
    <property type="entry name" value="RsmE-like"/>
    <property type="match status" value="1"/>
</dbReference>
<evidence type="ECO:0000259" key="11">
    <source>
        <dbReference type="Pfam" id="PF04452"/>
    </source>
</evidence>
<dbReference type="Proteomes" id="UP001204798">
    <property type="component" value="Unassembled WGS sequence"/>
</dbReference>
<dbReference type="InterPro" id="IPR029028">
    <property type="entry name" value="Alpha/beta_knot_MTases"/>
</dbReference>
<keyword evidence="7 10" id="KW-0949">S-adenosyl-L-methionine</keyword>
<evidence type="ECO:0000256" key="3">
    <source>
        <dbReference type="ARBA" id="ARBA00022490"/>
    </source>
</evidence>
<evidence type="ECO:0000256" key="8">
    <source>
        <dbReference type="ARBA" id="ARBA00025699"/>
    </source>
</evidence>
<accession>A0ABT2ESV4</accession>
<keyword evidence="14" id="KW-1185">Reference proteome</keyword>
<evidence type="ECO:0000256" key="1">
    <source>
        <dbReference type="ARBA" id="ARBA00004496"/>
    </source>
</evidence>
<dbReference type="RefSeq" id="WP_259101805.1">
    <property type="nucleotide sequence ID" value="NZ_CP130454.1"/>
</dbReference>
<dbReference type="EMBL" id="JANUCP010000009">
    <property type="protein sequence ID" value="MCS3921052.1"/>
    <property type="molecule type" value="Genomic_DNA"/>
</dbReference>
<comment type="catalytic activity">
    <reaction evidence="9 10">
        <text>uridine(1498) in 16S rRNA + S-adenosyl-L-methionine = N(3)-methyluridine(1498) in 16S rRNA + S-adenosyl-L-homocysteine + H(+)</text>
        <dbReference type="Rhea" id="RHEA:42920"/>
        <dbReference type="Rhea" id="RHEA-COMP:10283"/>
        <dbReference type="Rhea" id="RHEA-COMP:10284"/>
        <dbReference type="ChEBI" id="CHEBI:15378"/>
        <dbReference type="ChEBI" id="CHEBI:57856"/>
        <dbReference type="ChEBI" id="CHEBI:59789"/>
        <dbReference type="ChEBI" id="CHEBI:65315"/>
        <dbReference type="ChEBI" id="CHEBI:74502"/>
        <dbReference type="EC" id="2.1.1.193"/>
    </reaction>
</comment>
<dbReference type="GO" id="GO:0008168">
    <property type="term" value="F:methyltransferase activity"/>
    <property type="evidence" value="ECO:0007669"/>
    <property type="project" value="UniProtKB-KW"/>
</dbReference>
<dbReference type="GO" id="GO:0032259">
    <property type="term" value="P:methylation"/>
    <property type="evidence" value="ECO:0007669"/>
    <property type="project" value="UniProtKB-KW"/>
</dbReference>
<comment type="similarity">
    <text evidence="2 10">Belongs to the RNA methyltransferase RsmE family.</text>
</comment>
<dbReference type="PANTHER" id="PTHR30027:SF3">
    <property type="entry name" value="16S RRNA (URACIL(1498)-N(3))-METHYLTRANSFERASE"/>
    <property type="match status" value="1"/>
</dbReference>
<evidence type="ECO:0000256" key="9">
    <source>
        <dbReference type="ARBA" id="ARBA00047944"/>
    </source>
</evidence>
<protein>
    <recommendedName>
        <fullName evidence="10">Ribosomal RNA small subunit methyltransferase E</fullName>
        <ecNumber evidence="10">2.1.1.193</ecNumber>
    </recommendedName>
</protein>
<evidence type="ECO:0000256" key="10">
    <source>
        <dbReference type="PIRNR" id="PIRNR015601"/>
    </source>
</evidence>
<dbReference type="PANTHER" id="PTHR30027">
    <property type="entry name" value="RIBOSOMAL RNA SMALL SUBUNIT METHYLTRANSFERASE E"/>
    <property type="match status" value="1"/>
</dbReference>
<evidence type="ECO:0000256" key="7">
    <source>
        <dbReference type="ARBA" id="ARBA00022691"/>
    </source>
</evidence>
<reference evidence="13 14" key="1">
    <citation type="submission" date="2022-08" db="EMBL/GenBank/DDBJ databases">
        <title>Bacterial and archaeal communities from various locations to study Microbial Dark Matter (Phase II).</title>
        <authorList>
            <person name="Stepanauskas R."/>
        </authorList>
    </citation>
    <scope>NUCLEOTIDE SEQUENCE [LARGE SCALE GENOMIC DNA]</scope>
    <source>
        <strain evidence="13 14">PD1</strain>
    </source>
</reference>
<dbReference type="NCBIfam" id="TIGR00046">
    <property type="entry name" value="RsmE family RNA methyltransferase"/>
    <property type="match status" value="1"/>
</dbReference>
<dbReference type="Pfam" id="PF20260">
    <property type="entry name" value="PUA_4"/>
    <property type="match status" value="1"/>
</dbReference>
<evidence type="ECO:0000313" key="14">
    <source>
        <dbReference type="Proteomes" id="UP001204798"/>
    </source>
</evidence>
<dbReference type="SUPFAM" id="SSF75217">
    <property type="entry name" value="alpha/beta knot"/>
    <property type="match status" value="1"/>
</dbReference>